<reference evidence="3" key="2">
    <citation type="submission" date="2021-10" db="EMBL/GenBank/DDBJ databases">
        <title>Phylogenomics reveals ancestral predisposition of the termite-cultivated fungus Termitomyces towards a domesticated lifestyle.</title>
        <authorList>
            <person name="Auxier B."/>
            <person name="Grum-Grzhimaylo A."/>
            <person name="Cardenas M.E."/>
            <person name="Lodge J.D."/>
            <person name="Laessoe T."/>
            <person name="Pedersen O."/>
            <person name="Smith M.E."/>
            <person name="Kuyper T.W."/>
            <person name="Franco-Molano E.A."/>
            <person name="Baroni T.J."/>
            <person name="Aanen D.K."/>
        </authorList>
    </citation>
    <scope>NUCLEOTIDE SEQUENCE</scope>
    <source>
        <strain evidence="3">AP01</strain>
        <tissue evidence="3">Mycelium</tissue>
    </source>
</reference>
<dbReference type="GO" id="GO:0006357">
    <property type="term" value="P:regulation of transcription by RNA polymerase II"/>
    <property type="evidence" value="ECO:0007669"/>
    <property type="project" value="InterPro"/>
</dbReference>
<proteinExistence type="predicted"/>
<reference evidence="3" key="1">
    <citation type="submission" date="2020-07" db="EMBL/GenBank/DDBJ databases">
        <authorList>
            <person name="Nieuwenhuis M."/>
            <person name="Van De Peppel L.J.J."/>
        </authorList>
    </citation>
    <scope>NUCLEOTIDE SEQUENCE</scope>
    <source>
        <strain evidence="3">AP01</strain>
        <tissue evidence="3">Mycelium</tissue>
    </source>
</reference>
<dbReference type="PANTHER" id="PTHR11125:SF7">
    <property type="entry name" value="TRANSCRIPTION ELONGATION FACTOR SPT5"/>
    <property type="match status" value="1"/>
</dbReference>
<evidence type="ECO:0000256" key="1">
    <source>
        <dbReference type="SAM" id="MobiDB-lite"/>
    </source>
</evidence>
<dbReference type="AlphaFoldDB" id="A0A9P7G3J3"/>
<protein>
    <recommendedName>
        <fullName evidence="2">Spt5 KOW domain-containing protein</fullName>
    </recommendedName>
</protein>
<dbReference type="Proteomes" id="UP000775547">
    <property type="component" value="Unassembled WGS sequence"/>
</dbReference>
<sequence length="382" mass="43627">MRKKQRKTADDVLKFLSIEAEEDESEDDDGDDIGTDMEAILDEELAEDVNGIDNGVEGRRLLQLEHIKLEDNTEWEGLLARARKRAHAEPQDTPESLPSGDHSSLLISGADYREVGAHLDPFLQSLVKSRPRRRRGELRPPQRLWSEEEARRIHGEEAVEKRNFYRGFQRKEYVDGLYAWESDCFVPEEAIPMPQELSMFEHSSYITPQVVQEAHGKMAAYRVQLGDSVKITRGDARGATGVVESLSTHEAFVCTTDDVLVEVALESLRKHLRIGDEFEVGADTLNFYQAPGEFRADVLNFTDLKRKIRDLSRAAERYRYLVGKYVRVIKHPIYRDYKGFVKSTVDSATVRVELQATIKTILIHVSMLTLLYSICLSNRLIC</sequence>
<evidence type="ECO:0000259" key="2">
    <source>
        <dbReference type="Pfam" id="PF23290"/>
    </source>
</evidence>
<dbReference type="GO" id="GO:0032044">
    <property type="term" value="C:DSIF complex"/>
    <property type="evidence" value="ECO:0007669"/>
    <property type="project" value="TreeGrafter"/>
</dbReference>
<gene>
    <name evidence="3" type="ORF">DXG03_002854</name>
</gene>
<keyword evidence="4" id="KW-1185">Reference proteome</keyword>
<organism evidence="3 4">
    <name type="scientific">Asterophora parasitica</name>
    <dbReference type="NCBI Taxonomy" id="117018"/>
    <lineage>
        <taxon>Eukaryota</taxon>
        <taxon>Fungi</taxon>
        <taxon>Dikarya</taxon>
        <taxon>Basidiomycota</taxon>
        <taxon>Agaricomycotina</taxon>
        <taxon>Agaricomycetes</taxon>
        <taxon>Agaricomycetidae</taxon>
        <taxon>Agaricales</taxon>
        <taxon>Tricholomatineae</taxon>
        <taxon>Lyophyllaceae</taxon>
        <taxon>Asterophora</taxon>
    </lineage>
</organism>
<name>A0A9P7G3J3_9AGAR</name>
<dbReference type="OrthoDB" id="3048815at2759"/>
<evidence type="ECO:0000313" key="3">
    <source>
        <dbReference type="EMBL" id="KAG5642396.1"/>
    </source>
</evidence>
<comment type="caution">
    <text evidence="3">The sequence shown here is derived from an EMBL/GenBank/DDBJ whole genome shotgun (WGS) entry which is preliminary data.</text>
</comment>
<dbReference type="EMBL" id="JABCKV010000189">
    <property type="protein sequence ID" value="KAG5642396.1"/>
    <property type="molecule type" value="Genomic_DNA"/>
</dbReference>
<dbReference type="PANTHER" id="PTHR11125">
    <property type="entry name" value="SUPPRESSOR OF TY 5"/>
    <property type="match status" value="1"/>
</dbReference>
<feature type="region of interest" description="Disordered" evidence="1">
    <location>
        <begin position="82"/>
        <end position="105"/>
    </location>
</feature>
<dbReference type="Pfam" id="PF23290">
    <property type="entry name" value="KOW5_SPT5"/>
    <property type="match status" value="1"/>
</dbReference>
<dbReference type="InterPro" id="IPR041978">
    <property type="entry name" value="KOW_Spt5_5"/>
</dbReference>
<feature type="compositionally biased region" description="Polar residues" evidence="1">
    <location>
        <begin position="93"/>
        <end position="105"/>
    </location>
</feature>
<dbReference type="GO" id="GO:0003729">
    <property type="term" value="F:mRNA binding"/>
    <property type="evidence" value="ECO:0007669"/>
    <property type="project" value="TreeGrafter"/>
</dbReference>
<evidence type="ECO:0000313" key="4">
    <source>
        <dbReference type="Proteomes" id="UP000775547"/>
    </source>
</evidence>
<dbReference type="GO" id="GO:0006368">
    <property type="term" value="P:transcription elongation by RNA polymerase II"/>
    <property type="evidence" value="ECO:0007669"/>
    <property type="project" value="TreeGrafter"/>
</dbReference>
<dbReference type="Gene3D" id="2.30.30.30">
    <property type="match status" value="1"/>
</dbReference>
<dbReference type="InterPro" id="IPR014722">
    <property type="entry name" value="Rib_uL2_dom2"/>
</dbReference>
<dbReference type="InterPro" id="IPR039659">
    <property type="entry name" value="SPT5"/>
</dbReference>
<feature type="domain" description="Spt5 KOW" evidence="2">
    <location>
        <begin position="321"/>
        <end position="366"/>
    </location>
</feature>
<accession>A0A9P7G3J3</accession>
<dbReference type="GO" id="GO:0032784">
    <property type="term" value="P:regulation of DNA-templated transcription elongation"/>
    <property type="evidence" value="ECO:0007669"/>
    <property type="project" value="InterPro"/>
</dbReference>